<keyword evidence="4" id="KW-1133">Transmembrane helix</keyword>
<evidence type="ECO:0000313" key="6">
    <source>
        <dbReference type="Proteomes" id="UP001596091"/>
    </source>
</evidence>
<feature type="transmembrane region" description="Helical" evidence="4">
    <location>
        <begin position="55"/>
        <end position="72"/>
    </location>
</feature>
<keyword evidence="3" id="KW-0443">Lipid metabolism</keyword>
<keyword evidence="2" id="KW-0442">Lipid degradation</keyword>
<name>A0ABW1ED37_9BACT</name>
<evidence type="ECO:0000313" key="5">
    <source>
        <dbReference type="EMBL" id="MFC5861899.1"/>
    </source>
</evidence>
<feature type="transmembrane region" description="Helical" evidence="4">
    <location>
        <begin position="31"/>
        <end position="49"/>
    </location>
</feature>
<dbReference type="Gene3D" id="3.40.50.1820">
    <property type="entry name" value="alpha/beta hydrolase"/>
    <property type="match status" value="1"/>
</dbReference>
<reference evidence="6" key="1">
    <citation type="journal article" date="2019" name="Int. J. Syst. Evol. Microbiol.">
        <title>The Global Catalogue of Microorganisms (GCM) 10K type strain sequencing project: providing services to taxonomists for standard genome sequencing and annotation.</title>
        <authorList>
            <consortium name="The Broad Institute Genomics Platform"/>
            <consortium name="The Broad Institute Genome Sequencing Center for Infectious Disease"/>
            <person name="Wu L."/>
            <person name="Ma J."/>
        </authorList>
    </citation>
    <scope>NUCLEOTIDE SEQUENCE [LARGE SCALE GENOMIC DNA]</scope>
    <source>
        <strain evidence="6">JCM 4087</strain>
    </source>
</reference>
<feature type="transmembrane region" description="Helical" evidence="4">
    <location>
        <begin position="6"/>
        <end position="24"/>
    </location>
</feature>
<gene>
    <name evidence="5" type="ORF">ACFPT7_06310</name>
</gene>
<evidence type="ECO:0000256" key="4">
    <source>
        <dbReference type="SAM" id="Phobius"/>
    </source>
</evidence>
<dbReference type="InterPro" id="IPR029058">
    <property type="entry name" value="AB_hydrolase_fold"/>
</dbReference>
<dbReference type="Pfam" id="PF03403">
    <property type="entry name" value="PAF-AH_p_II"/>
    <property type="match status" value="2"/>
</dbReference>
<dbReference type="Proteomes" id="UP001596091">
    <property type="component" value="Unassembled WGS sequence"/>
</dbReference>
<keyword evidence="6" id="KW-1185">Reference proteome</keyword>
<dbReference type="PANTHER" id="PTHR10272">
    <property type="entry name" value="PLATELET-ACTIVATING FACTOR ACETYLHYDROLASE"/>
    <property type="match status" value="1"/>
</dbReference>
<dbReference type="EMBL" id="JBHSPH010000002">
    <property type="protein sequence ID" value="MFC5861899.1"/>
    <property type="molecule type" value="Genomic_DNA"/>
</dbReference>
<feature type="transmembrane region" description="Helical" evidence="4">
    <location>
        <begin position="79"/>
        <end position="102"/>
    </location>
</feature>
<accession>A0ABW1ED37</accession>
<protein>
    <submittedName>
        <fullName evidence="5">Alpha/beta hydrolase family protein</fullName>
    </submittedName>
</protein>
<dbReference type="RefSeq" id="WP_263337696.1">
    <property type="nucleotide sequence ID" value="NZ_JAGSYH010000004.1"/>
</dbReference>
<evidence type="ECO:0000256" key="2">
    <source>
        <dbReference type="ARBA" id="ARBA00022963"/>
    </source>
</evidence>
<evidence type="ECO:0000256" key="1">
    <source>
        <dbReference type="ARBA" id="ARBA00022801"/>
    </source>
</evidence>
<dbReference type="GO" id="GO:0016787">
    <property type="term" value="F:hydrolase activity"/>
    <property type="evidence" value="ECO:0007669"/>
    <property type="project" value="UniProtKB-KW"/>
</dbReference>
<dbReference type="SUPFAM" id="SSF53474">
    <property type="entry name" value="alpha/beta-Hydrolases"/>
    <property type="match status" value="1"/>
</dbReference>
<organism evidence="5 6">
    <name type="scientific">Acidicapsa dinghuensis</name>
    <dbReference type="NCBI Taxonomy" id="2218256"/>
    <lineage>
        <taxon>Bacteria</taxon>
        <taxon>Pseudomonadati</taxon>
        <taxon>Acidobacteriota</taxon>
        <taxon>Terriglobia</taxon>
        <taxon>Terriglobales</taxon>
        <taxon>Acidobacteriaceae</taxon>
        <taxon>Acidicapsa</taxon>
    </lineage>
</organism>
<keyword evidence="1 5" id="KW-0378">Hydrolase</keyword>
<keyword evidence="4" id="KW-0812">Transmembrane</keyword>
<proteinExistence type="predicted"/>
<evidence type="ECO:0000256" key="3">
    <source>
        <dbReference type="ARBA" id="ARBA00023098"/>
    </source>
</evidence>
<comment type="caution">
    <text evidence="5">The sequence shown here is derived from an EMBL/GenBank/DDBJ whole genome shotgun (WGS) entry which is preliminary data.</text>
</comment>
<sequence>MRTFDLLAVILVLVDAVLLLRFRLAGSLQRFILVAVVLLLVAHLVAEGARWQMAPAYLAALLLCIAGTGIAPQGNVSRIALISGIVLLGIASIAFSIVLPVFQLPDPTGKYAVGTTTLELTDPSRVEDAGSQAGTKRRVVVQLWYPANPSGKPVARYMKLAETFALTSYRSVVPTNSRIDAPIATDGAPFPLLLFGGGWRGRRTESTFLTEDLASHGYVVAAIDHPYNAHRVAFSDGAVVDSTITAAIGGSFDIAPPAFIQAWDKELAKWIADERFVLDTLLAMNDDSKSRWFHQMNPNEIGAVGHSFGGSAAVGICSEDPRVRAAVNMDGYLFSALDERSTGQKLMVILEGARVYRSDNPLDKALGTYDFAKLDESLRKFGGYVLFVDGANHEDFSDQPLMSPFRRISQAGTLPAAQTHAIVRAYVQAFFDEALLGQHSALLEGHSHPYVAATFERWTSDDPPPMSMTFPITPPGASDLNSKK</sequence>
<keyword evidence="4" id="KW-0472">Membrane</keyword>
<dbReference type="PANTHER" id="PTHR10272:SF0">
    <property type="entry name" value="PLATELET-ACTIVATING FACTOR ACETYLHYDROLASE"/>
    <property type="match status" value="1"/>
</dbReference>